<dbReference type="InterPro" id="IPR016913">
    <property type="entry name" value="UCP029215"/>
</dbReference>
<dbReference type="PIRSF" id="PIRSF029215">
    <property type="entry name" value="UCP029215"/>
    <property type="match status" value="1"/>
</dbReference>
<name>A0A8S5ST01_9CAUD</name>
<sequence>MKKKNIKISVIRENKTEEGFLDLTAYLSEADKVMIYREKDMTTREIIPLEELQKVAHQAKGLIMTDSHPTEFVNPLNSRTLIKGFVTQVWGIEDKKLKVDLRIIDKVAIDDVLLRGKREFSLGYRCDLELAPGVTEEGESYDIVQTNLKLNHFGHVYHGRNGSNVGIIKLNEDVSYEDGLYEGGKEMKISYKGKEYEGNELLEILVRRDNELETVTKERDQANGRLAALETENSQNKARLNGIDDEINKEVVVRLNAISNVATLTGDKAEDLVRLNSDELKSKVITKAYPEMDLNGKPSAYLDGLYEAAVMKLNEADPEYTPGTGKETKRENEVSGFDRLAQALNSIGGRK</sequence>
<dbReference type="EMBL" id="BK032664">
    <property type="protein sequence ID" value="DAF53823.1"/>
    <property type="molecule type" value="Genomic_DNA"/>
</dbReference>
<keyword evidence="1" id="KW-0175">Coiled coil</keyword>
<organism evidence="2">
    <name type="scientific">Myoviridae sp. ctZ2t4</name>
    <dbReference type="NCBI Taxonomy" id="2827693"/>
    <lineage>
        <taxon>Viruses</taxon>
        <taxon>Duplodnaviria</taxon>
        <taxon>Heunggongvirae</taxon>
        <taxon>Uroviricota</taxon>
        <taxon>Caudoviricetes</taxon>
    </lineage>
</organism>
<reference evidence="2" key="1">
    <citation type="journal article" date="2021" name="Proc. Natl. Acad. Sci. U.S.A.">
        <title>A Catalog of Tens of Thousands of Viruses from Human Metagenomes Reveals Hidden Associations with Chronic Diseases.</title>
        <authorList>
            <person name="Tisza M.J."/>
            <person name="Buck C.B."/>
        </authorList>
    </citation>
    <scope>NUCLEOTIDE SEQUENCE</scope>
    <source>
        <strain evidence="2">CtZ2t4</strain>
    </source>
</reference>
<dbReference type="Pfam" id="PF09979">
    <property type="entry name" value="DUF2213"/>
    <property type="match status" value="1"/>
</dbReference>
<accession>A0A8S5ST01</accession>
<evidence type="ECO:0000256" key="1">
    <source>
        <dbReference type="SAM" id="Coils"/>
    </source>
</evidence>
<protein>
    <recommendedName>
        <fullName evidence="3">DUF2213 domain-containing protein</fullName>
    </recommendedName>
</protein>
<feature type="coiled-coil region" evidence="1">
    <location>
        <begin position="212"/>
        <end position="246"/>
    </location>
</feature>
<evidence type="ECO:0000313" key="2">
    <source>
        <dbReference type="EMBL" id="DAF53823.1"/>
    </source>
</evidence>
<evidence type="ECO:0008006" key="3">
    <source>
        <dbReference type="Google" id="ProtNLM"/>
    </source>
</evidence>
<proteinExistence type="predicted"/>